<dbReference type="InterPro" id="IPR001173">
    <property type="entry name" value="Glyco_trans_2-like"/>
</dbReference>
<name>A0A1Z5YSK7_9PROT</name>
<keyword evidence="3 9" id="KW-0808">Transferase</keyword>
<dbReference type="CDD" id="cd04187">
    <property type="entry name" value="DPM1_like_bac"/>
    <property type="match status" value="1"/>
</dbReference>
<evidence type="ECO:0000256" key="4">
    <source>
        <dbReference type="ARBA" id="ARBA00022692"/>
    </source>
</evidence>
<accession>A0A1Z5YSK7</accession>
<sequence length="316" mass="35317">MLPCLAIVMPCYNEEAILPHTFTHITKFLLMCIQEAVIHPSSYVLCVDDGSSDSTWEIIASNSKTSPLIRGLKLSRNQGHQTALIAGLSNILDCDVSVSIDADLQDDLLAISAMLSAWRNGYDIVYGVRNERKTDTFFKRKTAEIFYRSMLFMGANLTVNHADFRLMDRRAVNALLNYKERNLFLRGLVPLIGFPSTSVHYARQQRIAGKSKYPLSRMLCLAVQGITSLSVIPLRIIAFVGLLISSFALLAIVYAIISKVTGHTMPGWTSITISIFFMGGVQMLSLGVIGEYIGKIYLETKQRPLYHVESLTWKKN</sequence>
<evidence type="ECO:0000256" key="5">
    <source>
        <dbReference type="ARBA" id="ARBA00022989"/>
    </source>
</evidence>
<dbReference type="PANTHER" id="PTHR48090">
    <property type="entry name" value="UNDECAPRENYL-PHOSPHATE 4-DEOXY-4-FORMAMIDO-L-ARABINOSE TRANSFERASE-RELATED"/>
    <property type="match status" value="1"/>
</dbReference>
<feature type="transmembrane region" description="Helical" evidence="7">
    <location>
        <begin position="236"/>
        <end position="257"/>
    </location>
</feature>
<evidence type="ECO:0000256" key="3">
    <source>
        <dbReference type="ARBA" id="ARBA00022679"/>
    </source>
</evidence>
<keyword evidence="2" id="KW-0328">Glycosyltransferase</keyword>
<keyword evidence="5 7" id="KW-1133">Transmembrane helix</keyword>
<dbReference type="SUPFAM" id="SSF53448">
    <property type="entry name" value="Nucleotide-diphospho-sugar transferases"/>
    <property type="match status" value="1"/>
</dbReference>
<feature type="domain" description="Glycosyltransferase 2-like" evidence="8">
    <location>
        <begin position="7"/>
        <end position="174"/>
    </location>
</feature>
<evidence type="ECO:0000259" key="8">
    <source>
        <dbReference type="Pfam" id="PF00535"/>
    </source>
</evidence>
<protein>
    <submittedName>
        <fullName evidence="9">Glycosyltransferase</fullName>
    </submittedName>
</protein>
<comment type="subcellular location">
    <subcellularLocation>
        <location evidence="1">Membrane</location>
        <topology evidence="1">Multi-pass membrane protein</topology>
    </subcellularLocation>
</comment>
<gene>
    <name evidence="9" type="ORF">HK14_11105</name>
</gene>
<evidence type="ECO:0000313" key="10">
    <source>
        <dbReference type="Proteomes" id="UP000196086"/>
    </source>
</evidence>
<evidence type="ECO:0000313" key="9">
    <source>
        <dbReference type="EMBL" id="OUJ01143.1"/>
    </source>
</evidence>
<organism evidence="9 10">
    <name type="scientific">Acetobacter cibinongensis</name>
    <dbReference type="NCBI Taxonomy" id="146475"/>
    <lineage>
        <taxon>Bacteria</taxon>
        <taxon>Pseudomonadati</taxon>
        <taxon>Pseudomonadota</taxon>
        <taxon>Alphaproteobacteria</taxon>
        <taxon>Acetobacterales</taxon>
        <taxon>Acetobacteraceae</taxon>
        <taxon>Acetobacter</taxon>
    </lineage>
</organism>
<dbReference type="EMBL" id="JOMQ01000052">
    <property type="protein sequence ID" value="OUJ01143.1"/>
    <property type="molecule type" value="Genomic_DNA"/>
</dbReference>
<dbReference type="InterPro" id="IPR050256">
    <property type="entry name" value="Glycosyltransferase_2"/>
</dbReference>
<feature type="transmembrane region" description="Helical" evidence="7">
    <location>
        <begin position="269"/>
        <end position="293"/>
    </location>
</feature>
<evidence type="ECO:0000256" key="6">
    <source>
        <dbReference type="ARBA" id="ARBA00023136"/>
    </source>
</evidence>
<evidence type="ECO:0000256" key="2">
    <source>
        <dbReference type="ARBA" id="ARBA00022676"/>
    </source>
</evidence>
<keyword evidence="4 7" id="KW-0812">Transmembrane</keyword>
<evidence type="ECO:0000256" key="7">
    <source>
        <dbReference type="SAM" id="Phobius"/>
    </source>
</evidence>
<dbReference type="Pfam" id="PF00535">
    <property type="entry name" value="Glycos_transf_2"/>
    <property type="match status" value="1"/>
</dbReference>
<proteinExistence type="predicted"/>
<reference evidence="9 10" key="1">
    <citation type="submission" date="2014-06" db="EMBL/GenBank/DDBJ databases">
        <authorList>
            <person name="Ju J."/>
            <person name="Zhang J."/>
        </authorList>
    </citation>
    <scope>NUCLEOTIDE SEQUENCE [LARGE SCALE GENOMIC DNA]</scope>
    <source>
        <strain evidence="9 10">DsW_47</strain>
    </source>
</reference>
<dbReference type="Proteomes" id="UP000196086">
    <property type="component" value="Unassembled WGS sequence"/>
</dbReference>
<keyword evidence="6 7" id="KW-0472">Membrane</keyword>
<comment type="caution">
    <text evidence="9">The sequence shown here is derived from an EMBL/GenBank/DDBJ whole genome shotgun (WGS) entry which is preliminary data.</text>
</comment>
<dbReference type="InterPro" id="IPR029044">
    <property type="entry name" value="Nucleotide-diphossugar_trans"/>
</dbReference>
<dbReference type="GO" id="GO:0005886">
    <property type="term" value="C:plasma membrane"/>
    <property type="evidence" value="ECO:0007669"/>
    <property type="project" value="TreeGrafter"/>
</dbReference>
<dbReference type="AlphaFoldDB" id="A0A1Z5YSK7"/>
<evidence type="ECO:0000256" key="1">
    <source>
        <dbReference type="ARBA" id="ARBA00004141"/>
    </source>
</evidence>
<dbReference type="GO" id="GO:0016757">
    <property type="term" value="F:glycosyltransferase activity"/>
    <property type="evidence" value="ECO:0007669"/>
    <property type="project" value="UniProtKB-KW"/>
</dbReference>
<dbReference type="Gene3D" id="3.90.550.10">
    <property type="entry name" value="Spore Coat Polysaccharide Biosynthesis Protein SpsA, Chain A"/>
    <property type="match status" value="1"/>
</dbReference>
<dbReference type="PANTHER" id="PTHR48090:SF1">
    <property type="entry name" value="PROPHAGE BACTOPRENOL GLUCOSYL TRANSFERASE HOMOLOG"/>
    <property type="match status" value="1"/>
</dbReference>